<accession>A0A0W0SP59</accession>
<dbReference type="PATRIC" id="fig|29422.6.peg.991"/>
<protein>
    <submittedName>
        <fullName evidence="1">Uncharacterized protein</fullName>
    </submittedName>
</protein>
<gene>
    <name evidence="1" type="ORF">Lbru_0943</name>
</gene>
<name>A0A0W0SP59_9GAMM</name>
<sequence>MPLLTNLPNEAKCSISRLVMLNPIKVTVENNNKLLIQYFELEPFFKYLKSIRKPLSPLYHLPIVNIELDSELKSEIDLFVKENDIERYEQVNPQLQFQQLQELIQTLKNPENASFFANWRNKNLLSNTIVGGSVSAFLSLAMFSDEIRIPVAIFTAMVGAFASYEISLLDAPNYNFFSGMRKVPERLSEIRNELNEINPEVWGSMTIRG</sequence>
<evidence type="ECO:0000313" key="1">
    <source>
        <dbReference type="EMBL" id="KTC85147.1"/>
    </source>
</evidence>
<evidence type="ECO:0000313" key="2">
    <source>
        <dbReference type="Proteomes" id="UP000054742"/>
    </source>
</evidence>
<reference evidence="1 2" key="1">
    <citation type="submission" date="2015-11" db="EMBL/GenBank/DDBJ databases">
        <title>Genomic analysis of 38 Legionella species identifies large and diverse effector repertoires.</title>
        <authorList>
            <person name="Burstein D."/>
            <person name="Amaro F."/>
            <person name="Zusman T."/>
            <person name="Lifshitz Z."/>
            <person name="Cohen O."/>
            <person name="Gilbert J.A."/>
            <person name="Pupko T."/>
            <person name="Shuman H.A."/>
            <person name="Segal G."/>
        </authorList>
    </citation>
    <scope>NUCLEOTIDE SEQUENCE [LARGE SCALE GENOMIC DNA]</scope>
    <source>
        <strain evidence="1 2">ATCC 43878</strain>
    </source>
</reference>
<dbReference type="Proteomes" id="UP000054742">
    <property type="component" value="Unassembled WGS sequence"/>
</dbReference>
<dbReference type="EMBL" id="LNXV01000007">
    <property type="protein sequence ID" value="KTC85147.1"/>
    <property type="molecule type" value="Genomic_DNA"/>
</dbReference>
<dbReference type="AlphaFoldDB" id="A0A0W0SP59"/>
<organism evidence="1 2">
    <name type="scientific">Legionella brunensis</name>
    <dbReference type="NCBI Taxonomy" id="29422"/>
    <lineage>
        <taxon>Bacteria</taxon>
        <taxon>Pseudomonadati</taxon>
        <taxon>Pseudomonadota</taxon>
        <taxon>Gammaproteobacteria</taxon>
        <taxon>Legionellales</taxon>
        <taxon>Legionellaceae</taxon>
        <taxon>Legionella</taxon>
    </lineage>
</organism>
<comment type="caution">
    <text evidence="1">The sequence shown here is derived from an EMBL/GenBank/DDBJ whole genome shotgun (WGS) entry which is preliminary data.</text>
</comment>
<keyword evidence="2" id="KW-1185">Reference proteome</keyword>
<proteinExistence type="predicted"/>